<comment type="subcellular location">
    <subcellularLocation>
        <location evidence="2">Cell outer membrane</location>
    </subcellularLocation>
    <subcellularLocation>
        <location evidence="1">Cell surface</location>
    </subcellularLocation>
</comment>
<keyword evidence="10" id="KW-0998">Cell outer membrane</keyword>
<dbReference type="Gene3D" id="3.30.1300.30">
    <property type="entry name" value="GSPII I/J protein-like"/>
    <property type="match status" value="1"/>
</dbReference>
<dbReference type="EMBL" id="JAUOZS010000001">
    <property type="protein sequence ID" value="MDT8899907.1"/>
    <property type="molecule type" value="Genomic_DNA"/>
</dbReference>
<keyword evidence="6" id="KW-0812">Transmembrane</keyword>
<reference evidence="15 16" key="1">
    <citation type="submission" date="2023-07" db="EMBL/GenBank/DDBJ databases">
        <title>The novel representative of Negativicutes class, Anaeroselena agilis gen. nov. sp. nov.</title>
        <authorList>
            <person name="Prokofeva M.I."/>
            <person name="Elcheninov A.G."/>
            <person name="Klyukina A."/>
            <person name="Kublanov I.V."/>
            <person name="Frolov E.N."/>
            <person name="Podosokorskaya O.A."/>
        </authorList>
    </citation>
    <scope>NUCLEOTIDE SEQUENCE [LARGE SCALE GENOMIC DNA]</scope>
    <source>
        <strain evidence="15 16">4137-cl</strain>
    </source>
</reference>
<comment type="caution">
    <text evidence="15">The sequence shown here is derived from an EMBL/GenBank/DDBJ whole genome shotgun (WGS) entry which is preliminary data.</text>
</comment>
<feature type="signal peptide" evidence="11">
    <location>
        <begin position="1"/>
        <end position="26"/>
    </location>
</feature>
<organism evidence="15 16">
    <name type="scientific">Anaeroselena agilis</name>
    <dbReference type="NCBI Taxonomy" id="3063788"/>
    <lineage>
        <taxon>Bacteria</taxon>
        <taxon>Bacillati</taxon>
        <taxon>Bacillota</taxon>
        <taxon>Negativicutes</taxon>
        <taxon>Acetonemataceae</taxon>
        <taxon>Anaeroselena</taxon>
    </lineage>
</organism>
<dbReference type="InterPro" id="IPR008640">
    <property type="entry name" value="Adhesin_Head_dom"/>
</dbReference>
<keyword evidence="5" id="KW-1134">Transmembrane beta strand</keyword>
<evidence type="ECO:0000313" key="16">
    <source>
        <dbReference type="Proteomes" id="UP001254848"/>
    </source>
</evidence>
<dbReference type="Pfam" id="PF05662">
    <property type="entry name" value="YadA_stalk"/>
    <property type="match status" value="1"/>
</dbReference>
<feature type="domain" description="Trimeric autotransporter adhesin YadA-like head" evidence="13">
    <location>
        <begin position="133"/>
        <end position="157"/>
    </location>
</feature>
<evidence type="ECO:0000256" key="1">
    <source>
        <dbReference type="ARBA" id="ARBA00004241"/>
    </source>
</evidence>
<dbReference type="RefSeq" id="WP_413778472.1">
    <property type="nucleotide sequence ID" value="NZ_JAUOZS010000001.1"/>
</dbReference>
<evidence type="ECO:0000256" key="3">
    <source>
        <dbReference type="ARBA" id="ARBA00005848"/>
    </source>
</evidence>
<name>A0ABU3NSV7_9FIRM</name>
<comment type="similarity">
    <text evidence="3">Belongs to the autotransporter-2 (AT-2) (TC 1.B.40) family.</text>
</comment>
<gene>
    <name evidence="15" type="ORF">Q4T40_01405</name>
</gene>
<keyword evidence="8" id="KW-0653">Protein transport</keyword>
<keyword evidence="7 11" id="KW-0732">Signal</keyword>
<dbReference type="InterPro" id="IPR008635">
    <property type="entry name" value="Coiled_stalk_dom"/>
</dbReference>
<evidence type="ECO:0000256" key="5">
    <source>
        <dbReference type="ARBA" id="ARBA00022452"/>
    </source>
</evidence>
<dbReference type="SUPFAM" id="SSF101967">
    <property type="entry name" value="Adhesin YadA, collagen-binding domain"/>
    <property type="match status" value="1"/>
</dbReference>
<sequence length="390" mass="38779">MKGKTAMSLLAALAFLATTAVTPVWAEEYTALVAEEGAVAFNTAQGVGSQVNGGEDNYATGIGAFISGGSFNQAAGVGALVSEASGAQVAGIGAVAIGNYNTAIGTGVVVNGGTYEDSSTAAASSASLPNVGTGYGAVALGEGNTAVGAYSAAVGQGNAAYGLGATAYGLGNAAFGMGATAGYSEPTVGATAIGAYSRADGQFDTAIGAEAWAYGGNSVALGAGSVADQPNTVSVGSTGNERRITNVAPGIYSTDAVNMSQLWDTHDKMNRLGATAMAMTGLAPMAYNPKEPTQYAAAIGTYSGKQAIALGLFHYTKESVMLNAAFGWSADGWEKAGRIGVTWTGGRATKKVPADNTVHVSNVPGDASAPEGGIQDRVNKLLQDYSAQQN</sequence>
<feature type="domain" description="Trimeric autotransporter adhesin YadA-like head" evidence="13">
    <location>
        <begin position="213"/>
        <end position="237"/>
    </location>
</feature>
<evidence type="ECO:0000259" key="13">
    <source>
        <dbReference type="Pfam" id="PF05658"/>
    </source>
</evidence>
<dbReference type="CDD" id="cd12820">
    <property type="entry name" value="LbR_YadA-like"/>
    <property type="match status" value="1"/>
</dbReference>
<feature type="domain" description="Trimeric autotransporter adhesin YadA-like C-terminal membrane anchor" evidence="12">
    <location>
        <begin position="286"/>
        <end position="344"/>
    </location>
</feature>
<dbReference type="Pfam" id="PF03895">
    <property type="entry name" value="YadA_anchor"/>
    <property type="match status" value="1"/>
</dbReference>
<evidence type="ECO:0000256" key="6">
    <source>
        <dbReference type="ARBA" id="ARBA00022692"/>
    </source>
</evidence>
<evidence type="ECO:0000256" key="7">
    <source>
        <dbReference type="ARBA" id="ARBA00022729"/>
    </source>
</evidence>
<evidence type="ECO:0000256" key="10">
    <source>
        <dbReference type="ARBA" id="ARBA00023237"/>
    </source>
</evidence>
<feature type="domain" description="Trimeric autotransporter adhesin YadA-like stalk" evidence="14">
    <location>
        <begin position="243"/>
        <end position="270"/>
    </location>
</feature>
<feature type="chain" id="PRO_5045253477" evidence="11">
    <location>
        <begin position="27"/>
        <end position="390"/>
    </location>
</feature>
<dbReference type="InterPro" id="IPR005594">
    <property type="entry name" value="YadA_C"/>
</dbReference>
<dbReference type="SUPFAM" id="SSF54523">
    <property type="entry name" value="Pili subunits"/>
    <property type="match status" value="1"/>
</dbReference>
<proteinExistence type="inferred from homology"/>
<feature type="domain" description="Trimeric autotransporter adhesin YadA-like head" evidence="13">
    <location>
        <begin position="189"/>
        <end position="211"/>
    </location>
</feature>
<accession>A0ABU3NSV7</accession>
<dbReference type="Proteomes" id="UP001254848">
    <property type="component" value="Unassembled WGS sequence"/>
</dbReference>
<keyword evidence="9" id="KW-0472">Membrane</keyword>
<dbReference type="InterPro" id="IPR045584">
    <property type="entry name" value="Pilin-like"/>
</dbReference>
<evidence type="ECO:0000256" key="4">
    <source>
        <dbReference type="ARBA" id="ARBA00022448"/>
    </source>
</evidence>
<evidence type="ECO:0000259" key="12">
    <source>
        <dbReference type="Pfam" id="PF03895"/>
    </source>
</evidence>
<evidence type="ECO:0000259" key="14">
    <source>
        <dbReference type="Pfam" id="PF05662"/>
    </source>
</evidence>
<dbReference type="Pfam" id="PF05658">
    <property type="entry name" value="YadA_head"/>
    <property type="match status" value="3"/>
</dbReference>
<evidence type="ECO:0000256" key="2">
    <source>
        <dbReference type="ARBA" id="ARBA00004442"/>
    </source>
</evidence>
<protein>
    <submittedName>
        <fullName evidence="15">YadA-like family protein</fullName>
    </submittedName>
</protein>
<keyword evidence="4" id="KW-0813">Transport</keyword>
<keyword evidence="16" id="KW-1185">Reference proteome</keyword>
<dbReference type="InterPro" id="IPR011049">
    <property type="entry name" value="Serralysin-like_metalloprot_C"/>
</dbReference>
<dbReference type="Gene3D" id="2.150.10.10">
    <property type="entry name" value="Serralysin-like metalloprotease, C-terminal"/>
    <property type="match status" value="1"/>
</dbReference>
<evidence type="ECO:0000256" key="9">
    <source>
        <dbReference type="ARBA" id="ARBA00023136"/>
    </source>
</evidence>
<evidence type="ECO:0000256" key="8">
    <source>
        <dbReference type="ARBA" id="ARBA00022927"/>
    </source>
</evidence>
<evidence type="ECO:0000256" key="11">
    <source>
        <dbReference type="SAM" id="SignalP"/>
    </source>
</evidence>
<evidence type="ECO:0000313" key="15">
    <source>
        <dbReference type="EMBL" id="MDT8899907.1"/>
    </source>
</evidence>